<dbReference type="OrthoDB" id="49605at2759"/>
<dbReference type="InterPro" id="IPR018997">
    <property type="entry name" value="PUB_domain"/>
</dbReference>
<dbReference type="Proteomes" id="UP001148786">
    <property type="component" value="Unassembled WGS sequence"/>
</dbReference>
<dbReference type="Gene3D" id="1.20.58.2190">
    <property type="match status" value="1"/>
</dbReference>
<sequence>MSSMNSPTPSVNPPSVSHDTLAAAAERRTSLLATTPQKTAAQLAAEHDKRQKFRRMVDPGITRPNSQDQAQRSLKVNATPLLTLLTIAENLLREPDNPKYQQFKPTNTVIKRDLVDPKGALEYAIELGFKAEVQNFQPYYKFHHRHMEDLQIGTKVLKEFVSLEVERQERIAKARAGEKAAREAAAERVKLAFMDDRKNKELRDEMDREQREGRAIVAGRRAALATSTPVPEPAMPGSGHSLGSPTTDQNELPGYERAGSYDNDG</sequence>
<accession>A0A9W8TCK6</accession>
<feature type="compositionally biased region" description="Polar residues" evidence="1">
    <location>
        <begin position="241"/>
        <end position="250"/>
    </location>
</feature>
<dbReference type="EMBL" id="JANKHO010000111">
    <property type="protein sequence ID" value="KAJ3515116.1"/>
    <property type="molecule type" value="Genomic_DNA"/>
</dbReference>
<proteinExistence type="predicted"/>
<evidence type="ECO:0000313" key="4">
    <source>
        <dbReference type="Proteomes" id="UP001148786"/>
    </source>
</evidence>
<dbReference type="SUPFAM" id="SSF143503">
    <property type="entry name" value="PUG domain-like"/>
    <property type="match status" value="1"/>
</dbReference>
<dbReference type="CDD" id="cd09212">
    <property type="entry name" value="PUB"/>
    <property type="match status" value="1"/>
</dbReference>
<evidence type="ECO:0000259" key="2">
    <source>
        <dbReference type="Pfam" id="PF09409"/>
    </source>
</evidence>
<organism evidence="3 4">
    <name type="scientific">Agrocybe chaxingu</name>
    <dbReference type="NCBI Taxonomy" id="84603"/>
    <lineage>
        <taxon>Eukaryota</taxon>
        <taxon>Fungi</taxon>
        <taxon>Dikarya</taxon>
        <taxon>Basidiomycota</taxon>
        <taxon>Agaricomycotina</taxon>
        <taxon>Agaricomycetes</taxon>
        <taxon>Agaricomycetidae</taxon>
        <taxon>Agaricales</taxon>
        <taxon>Agaricineae</taxon>
        <taxon>Strophariaceae</taxon>
        <taxon>Agrocybe</taxon>
    </lineage>
</organism>
<feature type="region of interest" description="Disordered" evidence="1">
    <location>
        <begin position="1"/>
        <end position="50"/>
    </location>
</feature>
<feature type="region of interest" description="Disordered" evidence="1">
    <location>
        <begin position="220"/>
        <end position="265"/>
    </location>
</feature>
<feature type="domain" description="PUB" evidence="2">
    <location>
        <begin position="83"/>
        <end position="149"/>
    </location>
</feature>
<feature type="compositionally biased region" description="Polar residues" evidence="1">
    <location>
        <begin position="31"/>
        <end position="40"/>
    </location>
</feature>
<evidence type="ECO:0000313" key="3">
    <source>
        <dbReference type="EMBL" id="KAJ3515116.1"/>
    </source>
</evidence>
<protein>
    <recommendedName>
        <fullName evidence="2">PUB domain-containing protein</fullName>
    </recommendedName>
</protein>
<feature type="compositionally biased region" description="Low complexity" evidence="1">
    <location>
        <begin position="1"/>
        <end position="17"/>
    </location>
</feature>
<evidence type="ECO:0000256" key="1">
    <source>
        <dbReference type="SAM" id="MobiDB-lite"/>
    </source>
</evidence>
<dbReference type="InterPro" id="IPR036339">
    <property type="entry name" value="PUB-like_dom_sf"/>
</dbReference>
<keyword evidence="4" id="KW-1185">Reference proteome</keyword>
<dbReference type="AlphaFoldDB" id="A0A9W8TCK6"/>
<name>A0A9W8TCK6_9AGAR</name>
<reference evidence="3" key="1">
    <citation type="submission" date="2022-07" db="EMBL/GenBank/DDBJ databases">
        <title>Genome Sequence of Agrocybe chaxingu.</title>
        <authorList>
            <person name="Buettner E."/>
        </authorList>
    </citation>
    <scope>NUCLEOTIDE SEQUENCE</scope>
    <source>
        <strain evidence="3">MP-N11</strain>
    </source>
</reference>
<gene>
    <name evidence="3" type="ORF">NLJ89_g1962</name>
</gene>
<comment type="caution">
    <text evidence="3">The sequence shown here is derived from an EMBL/GenBank/DDBJ whole genome shotgun (WGS) entry which is preliminary data.</text>
</comment>
<dbReference type="Pfam" id="PF09409">
    <property type="entry name" value="PUB"/>
    <property type="match status" value="1"/>
</dbReference>